<accession>A0A6L2R422</accession>
<evidence type="ECO:0000256" key="1">
    <source>
        <dbReference type="ARBA" id="ARBA00005790"/>
    </source>
</evidence>
<dbReference type="PROSITE" id="PS00856">
    <property type="entry name" value="GUANYLATE_KINASE_1"/>
    <property type="match status" value="1"/>
</dbReference>
<comment type="function">
    <text evidence="9">Essential for recycling GMP and indirectly, cGMP.</text>
</comment>
<dbReference type="PROSITE" id="PS50052">
    <property type="entry name" value="GUANYLATE_KINASE_2"/>
    <property type="match status" value="1"/>
</dbReference>
<dbReference type="SUPFAM" id="SSF52540">
    <property type="entry name" value="P-loop containing nucleoside triphosphate hydrolases"/>
    <property type="match status" value="1"/>
</dbReference>
<evidence type="ECO:0000259" key="10">
    <source>
        <dbReference type="PROSITE" id="PS50052"/>
    </source>
</evidence>
<dbReference type="NCBIfam" id="TIGR03263">
    <property type="entry name" value="guanyl_kin"/>
    <property type="match status" value="1"/>
</dbReference>
<evidence type="ECO:0000256" key="9">
    <source>
        <dbReference type="HAMAP-Rule" id="MF_00328"/>
    </source>
</evidence>
<reference evidence="11 12" key="1">
    <citation type="journal article" date="2020" name="ISME J.">
        <title>Parallel Reductive Genome Evolution in Desulfovibrio Ectosymbionts Independently Acquired by Trichonympha Protists in the Termite Gut.</title>
        <authorList>
            <person name="Takeuchi M."/>
            <person name="Kuwahara H."/>
            <person name="Murakami T."/>
            <person name="Takahashi K."/>
            <person name="Kajitani R."/>
            <person name="Toyoda A."/>
            <person name="Itoh T."/>
            <person name="Ohkuma M."/>
            <person name="Hongoh Y."/>
        </authorList>
    </citation>
    <scope>NUCLEOTIDE SEQUENCE [LARGE SCALE GENOMIC DNA]</scope>
    <source>
        <strain evidence="11">ZnDsv-02</strain>
    </source>
</reference>
<comment type="similarity">
    <text evidence="1 9">Belongs to the guanylate kinase family.</text>
</comment>
<name>A0A6L2R422_9BACT</name>
<feature type="binding site" evidence="9">
    <location>
        <begin position="12"/>
        <end position="19"/>
    </location>
    <ligand>
        <name>ATP</name>
        <dbReference type="ChEBI" id="CHEBI:30616"/>
    </ligand>
</feature>
<sequence>MRREGVALVVSAPSGAGKTTLIRRLLGEFSTFSYSVSCTTRRPRAGEIDGKDYSFLSREEFEHRKAEGFFAEWAEVYGNLYGTPLEPVWGMLRQGSDMLFDIDVQGAAQIKLSLDGAAVFVFVLPPSMEELERRLRGRGQDDETVIQRRLESARREMTEAGWYDALIVNDTLERAYDALRSVYLSATLAPARNPGLRACLSA</sequence>
<comment type="subcellular location">
    <subcellularLocation>
        <location evidence="9">Cytoplasm</location>
    </subcellularLocation>
</comment>
<organism evidence="11 12">
    <name type="scientific">Candidatus Desulfovibrio kirbyi</name>
    <dbReference type="NCBI Taxonomy" id="2696086"/>
    <lineage>
        <taxon>Bacteria</taxon>
        <taxon>Pseudomonadati</taxon>
        <taxon>Thermodesulfobacteriota</taxon>
        <taxon>Desulfovibrionia</taxon>
        <taxon>Desulfovibrionales</taxon>
        <taxon>Desulfovibrionaceae</taxon>
        <taxon>Desulfovibrio</taxon>
    </lineage>
</organism>
<keyword evidence="7 9" id="KW-0067">ATP-binding</keyword>
<dbReference type="SMART" id="SM00072">
    <property type="entry name" value="GuKc"/>
    <property type="match status" value="1"/>
</dbReference>
<dbReference type="EMBL" id="BLLL01000001">
    <property type="protein sequence ID" value="GFH62331.1"/>
    <property type="molecule type" value="Genomic_DNA"/>
</dbReference>
<dbReference type="GO" id="GO:0004385">
    <property type="term" value="F:GMP kinase activity"/>
    <property type="evidence" value="ECO:0007669"/>
    <property type="project" value="UniProtKB-UniRule"/>
</dbReference>
<dbReference type="PANTHER" id="PTHR23117:SF13">
    <property type="entry name" value="GUANYLATE KINASE"/>
    <property type="match status" value="1"/>
</dbReference>
<protein>
    <recommendedName>
        <fullName evidence="3 9">Guanylate kinase</fullName>
        <ecNumber evidence="2 9">2.7.4.8</ecNumber>
    </recommendedName>
    <alternativeName>
        <fullName evidence="8 9">GMP kinase</fullName>
    </alternativeName>
</protein>
<evidence type="ECO:0000313" key="11">
    <source>
        <dbReference type="EMBL" id="GFH62331.1"/>
    </source>
</evidence>
<dbReference type="InterPro" id="IPR027417">
    <property type="entry name" value="P-loop_NTPase"/>
</dbReference>
<dbReference type="PANTHER" id="PTHR23117">
    <property type="entry name" value="GUANYLATE KINASE-RELATED"/>
    <property type="match status" value="1"/>
</dbReference>
<keyword evidence="9" id="KW-0963">Cytoplasm</keyword>
<keyword evidence="4 9" id="KW-0808">Transferase</keyword>
<evidence type="ECO:0000256" key="2">
    <source>
        <dbReference type="ARBA" id="ARBA00012961"/>
    </source>
</evidence>
<proteinExistence type="inferred from homology"/>
<dbReference type="InterPro" id="IPR008145">
    <property type="entry name" value="GK/Ca_channel_bsu"/>
</dbReference>
<dbReference type="AlphaFoldDB" id="A0A6L2R422"/>
<dbReference type="Pfam" id="PF00625">
    <property type="entry name" value="Guanylate_kin"/>
    <property type="match status" value="1"/>
</dbReference>
<dbReference type="HAMAP" id="MF_00328">
    <property type="entry name" value="Guanylate_kinase"/>
    <property type="match status" value="1"/>
</dbReference>
<comment type="catalytic activity">
    <reaction evidence="9">
        <text>GMP + ATP = GDP + ADP</text>
        <dbReference type="Rhea" id="RHEA:20780"/>
        <dbReference type="ChEBI" id="CHEBI:30616"/>
        <dbReference type="ChEBI" id="CHEBI:58115"/>
        <dbReference type="ChEBI" id="CHEBI:58189"/>
        <dbReference type="ChEBI" id="CHEBI:456216"/>
        <dbReference type="EC" id="2.7.4.8"/>
    </reaction>
</comment>
<evidence type="ECO:0000313" key="12">
    <source>
        <dbReference type="Proteomes" id="UP000505077"/>
    </source>
</evidence>
<dbReference type="EC" id="2.7.4.8" evidence="2 9"/>
<dbReference type="InterPro" id="IPR017665">
    <property type="entry name" value="Guanylate_kinase"/>
</dbReference>
<dbReference type="GO" id="GO:0005829">
    <property type="term" value="C:cytosol"/>
    <property type="evidence" value="ECO:0007669"/>
    <property type="project" value="TreeGrafter"/>
</dbReference>
<evidence type="ECO:0000256" key="8">
    <source>
        <dbReference type="ARBA" id="ARBA00030128"/>
    </source>
</evidence>
<dbReference type="Gene3D" id="3.40.50.300">
    <property type="entry name" value="P-loop containing nucleotide triphosphate hydrolases"/>
    <property type="match status" value="1"/>
</dbReference>
<dbReference type="CDD" id="cd00071">
    <property type="entry name" value="GMPK"/>
    <property type="match status" value="1"/>
</dbReference>
<dbReference type="FunFam" id="3.30.63.10:FF:000002">
    <property type="entry name" value="Guanylate kinase 1"/>
    <property type="match status" value="1"/>
</dbReference>
<keyword evidence="5 9" id="KW-0547">Nucleotide-binding</keyword>
<evidence type="ECO:0000256" key="7">
    <source>
        <dbReference type="ARBA" id="ARBA00022840"/>
    </source>
</evidence>
<gene>
    <name evidence="9 11" type="primary">gmk</name>
    <name evidence="11" type="ORF">ZNDK_0102</name>
</gene>
<evidence type="ECO:0000256" key="4">
    <source>
        <dbReference type="ARBA" id="ARBA00022679"/>
    </source>
</evidence>
<keyword evidence="6 9" id="KW-0418">Kinase</keyword>
<dbReference type="GO" id="GO:0005524">
    <property type="term" value="F:ATP binding"/>
    <property type="evidence" value="ECO:0007669"/>
    <property type="project" value="UniProtKB-UniRule"/>
</dbReference>
<evidence type="ECO:0000256" key="3">
    <source>
        <dbReference type="ARBA" id="ARBA00016296"/>
    </source>
</evidence>
<comment type="caution">
    <text evidence="11">The sequence shown here is derived from an EMBL/GenBank/DDBJ whole genome shotgun (WGS) entry which is preliminary data.</text>
</comment>
<dbReference type="Gene3D" id="3.30.63.10">
    <property type="entry name" value="Guanylate Kinase phosphate binding domain"/>
    <property type="match status" value="1"/>
</dbReference>
<dbReference type="Proteomes" id="UP000505077">
    <property type="component" value="Unassembled WGS sequence"/>
</dbReference>
<feature type="domain" description="Guanylate kinase-like" evidence="10">
    <location>
        <begin position="5"/>
        <end position="184"/>
    </location>
</feature>
<dbReference type="InterPro" id="IPR008144">
    <property type="entry name" value="Guanylate_kin-like_dom"/>
</dbReference>
<evidence type="ECO:0000256" key="5">
    <source>
        <dbReference type="ARBA" id="ARBA00022741"/>
    </source>
</evidence>
<dbReference type="InterPro" id="IPR020590">
    <property type="entry name" value="Guanylate_kinase_CS"/>
</dbReference>
<evidence type="ECO:0000256" key="6">
    <source>
        <dbReference type="ARBA" id="ARBA00022777"/>
    </source>
</evidence>